<keyword evidence="1" id="KW-1133">Transmembrane helix</keyword>
<keyword evidence="1" id="KW-0472">Membrane</keyword>
<feature type="transmembrane region" description="Helical" evidence="1">
    <location>
        <begin position="370"/>
        <end position="389"/>
    </location>
</feature>
<name>A0A7C5URZ0_UNCC3</name>
<gene>
    <name evidence="2" type="ORF">ENL96_02775</name>
</gene>
<evidence type="ECO:0000256" key="1">
    <source>
        <dbReference type="SAM" id="Phobius"/>
    </source>
</evidence>
<accession>A0A7C5URZ0</accession>
<keyword evidence="1" id="KW-0812">Transmembrane</keyword>
<evidence type="ECO:0000313" key="2">
    <source>
        <dbReference type="EMBL" id="HHR92412.1"/>
    </source>
</evidence>
<feature type="transmembrane region" description="Helical" evidence="1">
    <location>
        <begin position="309"/>
        <end position="336"/>
    </location>
</feature>
<feature type="transmembrane region" description="Helical" evidence="1">
    <location>
        <begin position="131"/>
        <end position="151"/>
    </location>
</feature>
<feature type="transmembrane region" description="Helical" evidence="1">
    <location>
        <begin position="35"/>
        <end position="55"/>
    </location>
</feature>
<dbReference type="EMBL" id="DRVY01000084">
    <property type="protein sequence ID" value="HHR92412.1"/>
    <property type="molecule type" value="Genomic_DNA"/>
</dbReference>
<evidence type="ECO:0008006" key="3">
    <source>
        <dbReference type="Google" id="ProtNLM"/>
    </source>
</evidence>
<sequence length="397" mass="44778">MDSIGLVIAPYLPLEKIKYLTNPVFLINDGDLNLYLKQVSAHWIFLIISLLGILFEMSRTKKPKVPNIYRKSTVRMFGVLLFLIGLVAYIKYFFIGPGLQILLSTRLFFSSTSESVASRVLARKMIQYSQGAYASSLASAIIFPVSALFFLRSLNKGKWLSFLLCAFLSFMYAYQTRQKGPLLFWFLTYFLLFALERQNIPLTEYKNILKSKFMKLSVFVGLVGAIVLYVINFGQSLTSAIEAALARIFIIPGAVENYYFAVFPQIYNYRGIFRIFNMPLGFLPVNNDISIYDVAQAITGTRSSTNASFIAVAWSGAGYSGVFLASVILVFLLIFVDIELNRLEYKDYLEILVLSLYSLIGLNSGSIMDYISKGGIIIPLVVTFVFTLAKTKPRRLD</sequence>
<dbReference type="AlphaFoldDB" id="A0A7C5URZ0"/>
<reference evidence="2" key="1">
    <citation type="journal article" date="2020" name="mSystems">
        <title>Genome- and Community-Level Interaction Insights into Carbon Utilization and Element Cycling Functions of Hydrothermarchaeota in Hydrothermal Sediment.</title>
        <authorList>
            <person name="Zhou Z."/>
            <person name="Liu Y."/>
            <person name="Xu W."/>
            <person name="Pan J."/>
            <person name="Luo Z.H."/>
            <person name="Li M."/>
        </authorList>
    </citation>
    <scope>NUCLEOTIDE SEQUENCE [LARGE SCALE GENOMIC DNA]</scope>
    <source>
        <strain evidence="2">SpSt-1042</strain>
    </source>
</reference>
<organism evidence="2">
    <name type="scientific">candidate division CPR3 bacterium</name>
    <dbReference type="NCBI Taxonomy" id="2268181"/>
    <lineage>
        <taxon>Bacteria</taxon>
        <taxon>Bacteria division CPR3</taxon>
    </lineage>
</organism>
<protein>
    <recommendedName>
        <fullName evidence="3">Oligosaccharide repeat unit polymerase</fullName>
    </recommendedName>
</protein>
<feature type="transmembrane region" description="Helical" evidence="1">
    <location>
        <begin position="76"/>
        <end position="95"/>
    </location>
</feature>
<feature type="transmembrane region" description="Helical" evidence="1">
    <location>
        <begin position="158"/>
        <end position="174"/>
    </location>
</feature>
<feature type="transmembrane region" description="Helical" evidence="1">
    <location>
        <begin position="180"/>
        <end position="195"/>
    </location>
</feature>
<feature type="transmembrane region" description="Helical" evidence="1">
    <location>
        <begin position="216"/>
        <end position="234"/>
    </location>
</feature>
<comment type="caution">
    <text evidence="2">The sequence shown here is derived from an EMBL/GenBank/DDBJ whole genome shotgun (WGS) entry which is preliminary data.</text>
</comment>
<proteinExistence type="predicted"/>